<evidence type="ECO:0000259" key="5">
    <source>
        <dbReference type="SMART" id="SM00822"/>
    </source>
</evidence>
<dbReference type="GO" id="GO:0005783">
    <property type="term" value="C:endoplasmic reticulum"/>
    <property type="evidence" value="ECO:0007669"/>
    <property type="project" value="TreeGrafter"/>
</dbReference>
<sequence length="288" mass="30797">MPPKTVLVTGCSEGGIGAALAAEFDRRGCRVFATARDVGRTEALAKAHPGIQTLALDVTSDASIAAAVAAVREATGTEEATRGGSLDILVNNAGVNHVMPFADSTPADLRRVIETNVIGAFTVTHAFLPLLIEAGKKKGGVVASVGSVNEVFYPPYQAAYNASKAAIHAMGNSLRVELAPLGVRFVTLVTGSVRTRLFDNAPTRLPEDSLYGAVREQVEGREFLKNARWAEPEDYARQVVSQLLKDHPKRSVWAGGMATIARLLSWFGWEGMMDSVMIKGNHLDKINK</sequence>
<accession>M7TBX3</accession>
<dbReference type="GO" id="GO:0005811">
    <property type="term" value="C:lipid droplet"/>
    <property type="evidence" value="ECO:0007669"/>
    <property type="project" value="TreeGrafter"/>
</dbReference>
<dbReference type="GO" id="GO:0000140">
    <property type="term" value="F:acylglycerone-phosphate reductase (NADP+) activity"/>
    <property type="evidence" value="ECO:0007669"/>
    <property type="project" value="TreeGrafter"/>
</dbReference>
<dbReference type="InterPro" id="IPR057326">
    <property type="entry name" value="KR_dom"/>
</dbReference>
<evidence type="ECO:0000256" key="1">
    <source>
        <dbReference type="ARBA" id="ARBA00006484"/>
    </source>
</evidence>
<dbReference type="Proteomes" id="UP000012174">
    <property type="component" value="Unassembled WGS sequence"/>
</dbReference>
<evidence type="ECO:0000313" key="6">
    <source>
        <dbReference type="EMBL" id="EMR64145.1"/>
    </source>
</evidence>
<organism evidence="6 7">
    <name type="scientific">Eutypa lata (strain UCR-EL1)</name>
    <name type="common">Grapevine dieback disease fungus</name>
    <name type="synonym">Eutypa armeniacae</name>
    <dbReference type="NCBI Taxonomy" id="1287681"/>
    <lineage>
        <taxon>Eukaryota</taxon>
        <taxon>Fungi</taxon>
        <taxon>Dikarya</taxon>
        <taxon>Ascomycota</taxon>
        <taxon>Pezizomycotina</taxon>
        <taxon>Sordariomycetes</taxon>
        <taxon>Xylariomycetidae</taxon>
        <taxon>Xylariales</taxon>
        <taxon>Diatrypaceae</taxon>
        <taxon>Eutypa</taxon>
    </lineage>
</organism>
<evidence type="ECO:0000313" key="7">
    <source>
        <dbReference type="Proteomes" id="UP000012174"/>
    </source>
</evidence>
<dbReference type="PROSITE" id="PS00061">
    <property type="entry name" value="ADH_SHORT"/>
    <property type="match status" value="1"/>
</dbReference>
<dbReference type="EMBL" id="KB707118">
    <property type="protein sequence ID" value="EMR64145.1"/>
    <property type="molecule type" value="Genomic_DNA"/>
</dbReference>
<dbReference type="HOGENOM" id="CLU_010194_2_9_1"/>
<keyword evidence="2" id="KW-0521">NADP</keyword>
<keyword evidence="7" id="KW-1185">Reference proteome</keyword>
<dbReference type="PANTHER" id="PTHR44169">
    <property type="entry name" value="NADPH-DEPENDENT 1-ACYLDIHYDROXYACETONE PHOSPHATE REDUCTASE"/>
    <property type="match status" value="1"/>
</dbReference>
<dbReference type="GO" id="GO:0006654">
    <property type="term" value="P:phosphatidic acid biosynthetic process"/>
    <property type="evidence" value="ECO:0007669"/>
    <property type="project" value="TreeGrafter"/>
</dbReference>
<proteinExistence type="inferred from homology"/>
<evidence type="ECO:0000256" key="2">
    <source>
        <dbReference type="ARBA" id="ARBA00022857"/>
    </source>
</evidence>
<dbReference type="PRINTS" id="PR00081">
    <property type="entry name" value="GDHRDH"/>
</dbReference>
<dbReference type="OrthoDB" id="2102561at2759"/>
<evidence type="ECO:0000256" key="3">
    <source>
        <dbReference type="ARBA" id="ARBA00023002"/>
    </source>
</evidence>
<dbReference type="STRING" id="1287681.M7TBX3"/>
<dbReference type="eggNOG" id="KOG1209">
    <property type="taxonomic scope" value="Eukaryota"/>
</dbReference>
<comment type="similarity">
    <text evidence="1 4">Belongs to the short-chain dehydrogenases/reductases (SDR) family.</text>
</comment>
<name>M7TBX3_EUTLA</name>
<protein>
    <submittedName>
        <fullName evidence="6">Putative short-chain dehydrogenase reductase protein</fullName>
    </submittedName>
</protein>
<dbReference type="PANTHER" id="PTHR44169:SF6">
    <property type="entry name" value="NADPH-DEPENDENT 1-ACYLDIHYDROXYACETONE PHOSPHATE REDUCTASE"/>
    <property type="match status" value="1"/>
</dbReference>
<dbReference type="PRINTS" id="PR00080">
    <property type="entry name" value="SDRFAMILY"/>
</dbReference>
<dbReference type="Pfam" id="PF00106">
    <property type="entry name" value="adh_short"/>
    <property type="match status" value="1"/>
</dbReference>
<dbReference type="OMA" id="FVMLRMW"/>
<dbReference type="CDD" id="cd05374">
    <property type="entry name" value="17beta-HSD-like_SDR_c"/>
    <property type="match status" value="1"/>
</dbReference>
<gene>
    <name evidence="6" type="ORF">UCREL1_8908</name>
</gene>
<dbReference type="InterPro" id="IPR002347">
    <property type="entry name" value="SDR_fam"/>
</dbReference>
<dbReference type="SMART" id="SM00822">
    <property type="entry name" value="PKS_KR"/>
    <property type="match status" value="1"/>
</dbReference>
<reference evidence="7" key="1">
    <citation type="journal article" date="2013" name="Genome Announc.">
        <title>Draft genome sequence of the grapevine dieback fungus Eutypa lata UCR-EL1.</title>
        <authorList>
            <person name="Blanco-Ulate B."/>
            <person name="Rolshausen P.E."/>
            <person name="Cantu D."/>
        </authorList>
    </citation>
    <scope>NUCLEOTIDE SEQUENCE [LARGE SCALE GENOMIC DNA]</scope>
    <source>
        <strain evidence="7">UCR-EL1</strain>
    </source>
</reference>
<dbReference type="KEGG" id="ela:UCREL1_8908"/>
<dbReference type="Gene3D" id="3.40.50.720">
    <property type="entry name" value="NAD(P)-binding Rossmann-like Domain"/>
    <property type="match status" value="1"/>
</dbReference>
<dbReference type="InterPro" id="IPR020904">
    <property type="entry name" value="Sc_DH/Rdtase_CS"/>
</dbReference>
<dbReference type="AlphaFoldDB" id="M7TBX3"/>
<dbReference type="GO" id="GO:0004806">
    <property type="term" value="F:triacylglycerol lipase activity"/>
    <property type="evidence" value="ECO:0007669"/>
    <property type="project" value="TreeGrafter"/>
</dbReference>
<dbReference type="SUPFAM" id="SSF51735">
    <property type="entry name" value="NAD(P)-binding Rossmann-fold domains"/>
    <property type="match status" value="1"/>
</dbReference>
<evidence type="ECO:0000256" key="4">
    <source>
        <dbReference type="RuleBase" id="RU000363"/>
    </source>
</evidence>
<feature type="domain" description="Ketoreductase" evidence="5">
    <location>
        <begin position="4"/>
        <end position="194"/>
    </location>
</feature>
<keyword evidence="3" id="KW-0560">Oxidoreductase</keyword>
<dbReference type="GO" id="GO:0019433">
    <property type="term" value="P:triglyceride catabolic process"/>
    <property type="evidence" value="ECO:0007669"/>
    <property type="project" value="TreeGrafter"/>
</dbReference>
<dbReference type="InterPro" id="IPR036291">
    <property type="entry name" value="NAD(P)-bd_dom_sf"/>
</dbReference>